<proteinExistence type="predicted"/>
<keyword evidence="1" id="KW-0614">Plasmid</keyword>
<reference evidence="1 2" key="1">
    <citation type="journal article" date="2022" name="Front. Microbiol.">
        <title>Identification and characterization of a novel class of self-sufficient cytochrome P450 hydroxylase involved in cyclohexanecarboxylate degradation in Paraburkholderia terrae strain KU-64.</title>
        <authorList>
            <person name="Yamamoto T."/>
            <person name="Hasegawa Y."/>
            <person name="Iwaki H."/>
        </authorList>
    </citation>
    <scope>NUCLEOTIDE SEQUENCE [LARGE SCALE GENOMIC DNA]</scope>
    <source>
        <strain evidence="1 2">KU-64</strain>
    </source>
</reference>
<sequence>MLLRDIEFWGHAIQEENLYVANGSVTGEVQQVASSPSLRSLLSETANEATGLNWARATVERNVNPTERLDCGERTSRLTVLTRKAPEKQVAFRGIYW</sequence>
<geneLocation type="plasmid" evidence="1 2">
    <name>pPT365</name>
</geneLocation>
<keyword evidence="2" id="KW-1185">Reference proteome</keyword>
<dbReference type="EMBL" id="AP024959">
    <property type="protein sequence ID" value="BCZ85477.1"/>
    <property type="molecule type" value="Genomic_DNA"/>
</dbReference>
<name>A0ABM7UBY4_9BURK</name>
<evidence type="ECO:0000313" key="1">
    <source>
        <dbReference type="EMBL" id="BCZ85477.1"/>
    </source>
</evidence>
<accession>A0ABM7UBY4</accession>
<evidence type="ECO:0000313" key="2">
    <source>
        <dbReference type="Proteomes" id="UP001319874"/>
    </source>
</evidence>
<protein>
    <submittedName>
        <fullName evidence="1">Uncharacterized protein</fullName>
    </submittedName>
</protein>
<gene>
    <name evidence="1" type="ORF">PTKU64_91520</name>
</gene>
<organism evidence="1 2">
    <name type="scientific">Paraburkholderia terrae</name>
    <dbReference type="NCBI Taxonomy" id="311230"/>
    <lineage>
        <taxon>Bacteria</taxon>
        <taxon>Pseudomonadati</taxon>
        <taxon>Pseudomonadota</taxon>
        <taxon>Betaproteobacteria</taxon>
        <taxon>Burkholderiales</taxon>
        <taxon>Burkholderiaceae</taxon>
        <taxon>Paraburkholderia</taxon>
    </lineage>
</organism>
<dbReference type="Proteomes" id="UP001319874">
    <property type="component" value="Plasmid pPT365"/>
</dbReference>